<organism evidence="2 3">
    <name type="scientific">Massarina eburnea CBS 473.64</name>
    <dbReference type="NCBI Taxonomy" id="1395130"/>
    <lineage>
        <taxon>Eukaryota</taxon>
        <taxon>Fungi</taxon>
        <taxon>Dikarya</taxon>
        <taxon>Ascomycota</taxon>
        <taxon>Pezizomycotina</taxon>
        <taxon>Dothideomycetes</taxon>
        <taxon>Pleosporomycetidae</taxon>
        <taxon>Pleosporales</taxon>
        <taxon>Massarineae</taxon>
        <taxon>Massarinaceae</taxon>
        <taxon>Massarina</taxon>
    </lineage>
</organism>
<dbReference type="Proteomes" id="UP000799753">
    <property type="component" value="Unassembled WGS sequence"/>
</dbReference>
<feature type="compositionally biased region" description="Low complexity" evidence="1">
    <location>
        <begin position="41"/>
        <end position="55"/>
    </location>
</feature>
<feature type="region of interest" description="Disordered" evidence="1">
    <location>
        <begin position="23"/>
        <end position="59"/>
    </location>
</feature>
<sequence>MCDRRICLMNSNLEDTNAEIYSRTTTTPNSSLPPPSHQLMSPTPSNTTPSSSPSSSHDHDHILLATTKDRTFHSWIATNTGTASVSRYGVLEIHLNGDANALNGKEEDRLAAFLTCFHPNGDEGTNPHRLRGVRVCVGGKTLVTRWRYCLVTRGEGEVDGEGGDGVVDPTRGFFKVHSTERAFARALLGIRGVGIVEFVVGRGGGRLEAGFQATIDKTLRYAPGRGIGKVASGDTGSWCSTPGLDGVGVFTHGAGGGEGGGGMVGGFKLHIGEEADWEVVDEKVWVRGHLAGKSEEDVLIEAVGAAKGRKSGGLMTFDEDCGRFEGEPMGVSRGGNRLAPATKSKRKGPPSQSLPVPAPHGLGMADMVVVNRQTLSKKDEECGIHLPNLVEMGWRL</sequence>
<reference evidence="2" key="1">
    <citation type="journal article" date="2020" name="Stud. Mycol.">
        <title>101 Dothideomycetes genomes: a test case for predicting lifestyles and emergence of pathogens.</title>
        <authorList>
            <person name="Haridas S."/>
            <person name="Albert R."/>
            <person name="Binder M."/>
            <person name="Bloem J."/>
            <person name="Labutti K."/>
            <person name="Salamov A."/>
            <person name="Andreopoulos B."/>
            <person name="Baker S."/>
            <person name="Barry K."/>
            <person name="Bills G."/>
            <person name="Bluhm B."/>
            <person name="Cannon C."/>
            <person name="Castanera R."/>
            <person name="Culley D."/>
            <person name="Daum C."/>
            <person name="Ezra D."/>
            <person name="Gonzalez J."/>
            <person name="Henrissat B."/>
            <person name="Kuo A."/>
            <person name="Liang C."/>
            <person name="Lipzen A."/>
            <person name="Lutzoni F."/>
            <person name="Magnuson J."/>
            <person name="Mondo S."/>
            <person name="Nolan M."/>
            <person name="Ohm R."/>
            <person name="Pangilinan J."/>
            <person name="Park H.-J."/>
            <person name="Ramirez L."/>
            <person name="Alfaro M."/>
            <person name="Sun H."/>
            <person name="Tritt A."/>
            <person name="Yoshinaga Y."/>
            <person name="Zwiers L.-H."/>
            <person name="Turgeon B."/>
            <person name="Goodwin S."/>
            <person name="Spatafora J."/>
            <person name="Crous P."/>
            <person name="Grigoriev I."/>
        </authorList>
    </citation>
    <scope>NUCLEOTIDE SEQUENCE</scope>
    <source>
        <strain evidence="2">CBS 473.64</strain>
    </source>
</reference>
<dbReference type="AlphaFoldDB" id="A0A6A6RKA2"/>
<evidence type="ECO:0000313" key="3">
    <source>
        <dbReference type="Proteomes" id="UP000799753"/>
    </source>
</evidence>
<evidence type="ECO:0000256" key="1">
    <source>
        <dbReference type="SAM" id="MobiDB-lite"/>
    </source>
</evidence>
<proteinExistence type="predicted"/>
<gene>
    <name evidence="2" type="ORF">P280DRAFT_168044</name>
</gene>
<evidence type="ECO:0000313" key="2">
    <source>
        <dbReference type="EMBL" id="KAF2635790.1"/>
    </source>
</evidence>
<keyword evidence="3" id="KW-1185">Reference proteome</keyword>
<feature type="region of interest" description="Disordered" evidence="1">
    <location>
        <begin position="325"/>
        <end position="361"/>
    </location>
</feature>
<accession>A0A6A6RKA2</accession>
<dbReference type="OrthoDB" id="3798794at2759"/>
<dbReference type="EMBL" id="MU006803">
    <property type="protein sequence ID" value="KAF2635790.1"/>
    <property type="molecule type" value="Genomic_DNA"/>
</dbReference>
<protein>
    <submittedName>
        <fullName evidence="2">Uncharacterized protein</fullName>
    </submittedName>
</protein>
<name>A0A6A6RKA2_9PLEO</name>